<dbReference type="InterPro" id="IPR002018">
    <property type="entry name" value="CarbesteraseB"/>
</dbReference>
<comment type="similarity">
    <text evidence="1">Belongs to the type-B carboxylesterase/lipase family.</text>
</comment>
<gene>
    <name evidence="4" type="ORF">KUF71_016624</name>
</gene>
<reference evidence="4" key="2">
    <citation type="journal article" date="2023" name="BMC Genomics">
        <title>Pest status, molecular evolution, and epigenetic factors derived from the genome assembly of Frankliniella fusca, a thysanopteran phytovirus vector.</title>
        <authorList>
            <person name="Catto M.A."/>
            <person name="Labadie P.E."/>
            <person name="Jacobson A.L."/>
            <person name="Kennedy G.G."/>
            <person name="Srinivasan R."/>
            <person name="Hunt B.G."/>
        </authorList>
    </citation>
    <scope>NUCLEOTIDE SEQUENCE</scope>
    <source>
        <strain evidence="4">PL_HMW_Pooled</strain>
    </source>
</reference>
<sequence length="73" mass="8145">MLFCSGELRYGRCMGSTTRKSPVIVFIHGESYEWNSGNPYDASVLASYGGVVVVTVNYRLGILGKFLSHYDKF</sequence>
<dbReference type="Gene3D" id="3.40.50.1820">
    <property type="entry name" value="alpha/beta hydrolase"/>
    <property type="match status" value="1"/>
</dbReference>
<dbReference type="SUPFAM" id="SSF53474">
    <property type="entry name" value="alpha/beta-Hydrolases"/>
    <property type="match status" value="1"/>
</dbReference>
<proteinExistence type="inferred from homology"/>
<evidence type="ECO:0000256" key="2">
    <source>
        <dbReference type="ARBA" id="ARBA00023180"/>
    </source>
</evidence>
<comment type="caution">
    <text evidence="4">The sequence shown here is derived from an EMBL/GenBank/DDBJ whole genome shotgun (WGS) entry which is preliminary data.</text>
</comment>
<protein>
    <submittedName>
        <fullName evidence="4">Neuroligin-1</fullName>
    </submittedName>
</protein>
<reference evidence="4" key="1">
    <citation type="submission" date="2021-07" db="EMBL/GenBank/DDBJ databases">
        <authorList>
            <person name="Catto M.A."/>
            <person name="Jacobson A."/>
            <person name="Kennedy G."/>
            <person name="Labadie P."/>
            <person name="Hunt B.G."/>
            <person name="Srinivasan R."/>
        </authorList>
    </citation>
    <scope>NUCLEOTIDE SEQUENCE</scope>
    <source>
        <strain evidence="4">PL_HMW_Pooled</strain>
        <tissue evidence="4">Head</tissue>
    </source>
</reference>
<dbReference type="InterPro" id="IPR051093">
    <property type="entry name" value="Neuroligin/BSAL"/>
</dbReference>
<dbReference type="Pfam" id="PF00135">
    <property type="entry name" value="COesterase"/>
    <property type="match status" value="1"/>
</dbReference>
<evidence type="ECO:0000256" key="1">
    <source>
        <dbReference type="ARBA" id="ARBA00005964"/>
    </source>
</evidence>
<accession>A0AAE1HVV7</accession>
<evidence type="ECO:0000259" key="3">
    <source>
        <dbReference type="Pfam" id="PF00135"/>
    </source>
</evidence>
<organism evidence="4 5">
    <name type="scientific">Frankliniella fusca</name>
    <dbReference type="NCBI Taxonomy" id="407009"/>
    <lineage>
        <taxon>Eukaryota</taxon>
        <taxon>Metazoa</taxon>
        <taxon>Ecdysozoa</taxon>
        <taxon>Arthropoda</taxon>
        <taxon>Hexapoda</taxon>
        <taxon>Insecta</taxon>
        <taxon>Pterygota</taxon>
        <taxon>Neoptera</taxon>
        <taxon>Paraneoptera</taxon>
        <taxon>Thysanoptera</taxon>
        <taxon>Terebrantia</taxon>
        <taxon>Thripoidea</taxon>
        <taxon>Thripidae</taxon>
        <taxon>Frankliniella</taxon>
    </lineage>
</organism>
<dbReference type="InterPro" id="IPR029058">
    <property type="entry name" value="AB_hydrolase_fold"/>
</dbReference>
<feature type="domain" description="Carboxylesterase type B" evidence="3">
    <location>
        <begin position="18"/>
        <end position="71"/>
    </location>
</feature>
<dbReference type="Proteomes" id="UP001219518">
    <property type="component" value="Unassembled WGS sequence"/>
</dbReference>
<evidence type="ECO:0000313" key="5">
    <source>
        <dbReference type="Proteomes" id="UP001219518"/>
    </source>
</evidence>
<dbReference type="EMBL" id="JAHWGI010001328">
    <property type="protein sequence ID" value="KAK3928377.1"/>
    <property type="molecule type" value="Genomic_DNA"/>
</dbReference>
<dbReference type="AlphaFoldDB" id="A0AAE1HVV7"/>
<name>A0AAE1HVV7_9NEOP</name>
<evidence type="ECO:0000313" key="4">
    <source>
        <dbReference type="EMBL" id="KAK3928377.1"/>
    </source>
</evidence>
<keyword evidence="5" id="KW-1185">Reference proteome</keyword>
<keyword evidence="2" id="KW-0325">Glycoprotein</keyword>
<dbReference type="PANTHER" id="PTHR43903">
    <property type="entry name" value="NEUROLIGIN"/>
    <property type="match status" value="1"/>
</dbReference>